<feature type="compositionally biased region" description="Low complexity" evidence="1">
    <location>
        <begin position="308"/>
        <end position="322"/>
    </location>
</feature>
<gene>
    <name evidence="2" type="ORF">A4X13_0g3821</name>
</gene>
<reference evidence="2" key="2">
    <citation type="journal article" date="2019" name="IMA Fungus">
        <title>Genome sequencing and comparison of five Tilletia species to identify candidate genes for the detection of regulated species infecting wheat.</title>
        <authorList>
            <person name="Nguyen H.D.T."/>
            <person name="Sultana T."/>
            <person name="Kesanakurti P."/>
            <person name="Hambleton S."/>
        </authorList>
    </citation>
    <scope>NUCLEOTIDE SEQUENCE</scope>
    <source>
        <strain evidence="2">DAOMC 236416</strain>
    </source>
</reference>
<organism evidence="2 3">
    <name type="scientific">Tilletia indica</name>
    <dbReference type="NCBI Taxonomy" id="43049"/>
    <lineage>
        <taxon>Eukaryota</taxon>
        <taxon>Fungi</taxon>
        <taxon>Dikarya</taxon>
        <taxon>Basidiomycota</taxon>
        <taxon>Ustilaginomycotina</taxon>
        <taxon>Exobasidiomycetes</taxon>
        <taxon>Tilletiales</taxon>
        <taxon>Tilletiaceae</taxon>
        <taxon>Tilletia</taxon>
    </lineage>
</organism>
<evidence type="ECO:0000313" key="2">
    <source>
        <dbReference type="EMBL" id="KAE8251833.1"/>
    </source>
</evidence>
<feature type="region of interest" description="Disordered" evidence="1">
    <location>
        <begin position="264"/>
        <end position="346"/>
    </location>
</feature>
<feature type="region of interest" description="Disordered" evidence="1">
    <location>
        <begin position="1"/>
        <end position="94"/>
    </location>
</feature>
<feature type="compositionally biased region" description="Basic and acidic residues" evidence="1">
    <location>
        <begin position="264"/>
        <end position="282"/>
    </location>
</feature>
<comment type="caution">
    <text evidence="2">The sequence shown here is derived from an EMBL/GenBank/DDBJ whole genome shotgun (WGS) entry which is preliminary data.</text>
</comment>
<dbReference type="AlphaFoldDB" id="A0A177T3F8"/>
<reference evidence="2" key="1">
    <citation type="submission" date="2016-04" db="EMBL/GenBank/DDBJ databases">
        <authorList>
            <person name="Nguyen H.D."/>
            <person name="Samba Siva P."/>
            <person name="Cullis J."/>
            <person name="Levesque C.A."/>
            <person name="Hambleton S."/>
        </authorList>
    </citation>
    <scope>NUCLEOTIDE SEQUENCE</scope>
    <source>
        <strain evidence="2">DAOMC 236416</strain>
    </source>
</reference>
<sequence length="394" mass="42622">MARKRTTAAQKKAAVKEELVDVKPIQAAAPTAGPSTPSSSFSSSRNVRVKAEKESAAPLVKKDPDEDGSSMDEGDDEASTPVHQGSEAPLLTPGSLFNDYGGGAHLGDDHHAGGDEYPEVGAYILYGASPLFSGPNTFACSICSSRDGIQYATDPNDPMALLQLYCKMHNPEWTMHKSDAIKHFAKYKNVGGNLNDTDLLKAESEGKVEVRYRRNPHTRSGLPKMRLYWVRELYALSRAKEEKKKEEAQAKRAEKEEEARIKLAQRQERKAQAEKEKAEKMAQKKAAAALARQKRSTQAGNSAEPGPSSSVTVSSTSVIDVSGNDDDEATAPQAPPPSIPAAAFQPDVLGYRVKPEPGLELPMLHPNAGLSASDCQSYQVKQEANDALFRSDDS</sequence>
<protein>
    <submittedName>
        <fullName evidence="2">Uncharacterized protein</fullName>
    </submittedName>
</protein>
<accession>A0A177T3F8</accession>
<feature type="compositionally biased region" description="Acidic residues" evidence="1">
    <location>
        <begin position="65"/>
        <end position="78"/>
    </location>
</feature>
<feature type="compositionally biased region" description="Low complexity" evidence="1">
    <location>
        <begin position="27"/>
        <end position="44"/>
    </location>
</feature>
<evidence type="ECO:0000313" key="3">
    <source>
        <dbReference type="Proteomes" id="UP000077521"/>
    </source>
</evidence>
<evidence type="ECO:0000256" key="1">
    <source>
        <dbReference type="SAM" id="MobiDB-lite"/>
    </source>
</evidence>
<feature type="compositionally biased region" description="Basic and acidic residues" evidence="1">
    <location>
        <begin position="49"/>
        <end position="64"/>
    </location>
</feature>
<dbReference type="EMBL" id="LWDF02000229">
    <property type="protein sequence ID" value="KAE8251833.1"/>
    <property type="molecule type" value="Genomic_DNA"/>
</dbReference>
<name>A0A177T3F8_9BASI</name>
<proteinExistence type="predicted"/>
<keyword evidence="3" id="KW-1185">Reference proteome</keyword>
<dbReference type="Proteomes" id="UP000077521">
    <property type="component" value="Unassembled WGS sequence"/>
</dbReference>